<feature type="region of interest" description="Disordered" evidence="1">
    <location>
        <begin position="954"/>
        <end position="974"/>
    </location>
</feature>
<feature type="compositionally biased region" description="Basic and acidic residues" evidence="1">
    <location>
        <begin position="1051"/>
        <end position="1066"/>
    </location>
</feature>
<organism evidence="2 3">
    <name type="scientific">Bacterioplanoides pacificum</name>
    <dbReference type="NCBI Taxonomy" id="1171596"/>
    <lineage>
        <taxon>Bacteria</taxon>
        <taxon>Pseudomonadati</taxon>
        <taxon>Pseudomonadota</taxon>
        <taxon>Gammaproteobacteria</taxon>
        <taxon>Oceanospirillales</taxon>
        <taxon>Oceanospirillaceae</taxon>
        <taxon>Bacterioplanoides</taxon>
    </lineage>
</organism>
<protein>
    <submittedName>
        <fullName evidence="2">Hemagglutinin repeat-containing protein</fullName>
    </submittedName>
</protein>
<evidence type="ECO:0000313" key="3">
    <source>
        <dbReference type="Proteomes" id="UP001595722"/>
    </source>
</evidence>
<reference evidence="3" key="1">
    <citation type="journal article" date="2019" name="Int. J. Syst. Evol. Microbiol.">
        <title>The Global Catalogue of Microorganisms (GCM) 10K type strain sequencing project: providing services to taxonomists for standard genome sequencing and annotation.</title>
        <authorList>
            <consortium name="The Broad Institute Genomics Platform"/>
            <consortium name="The Broad Institute Genome Sequencing Center for Infectious Disease"/>
            <person name="Wu L."/>
            <person name="Ma J."/>
        </authorList>
    </citation>
    <scope>NUCLEOTIDE SEQUENCE [LARGE SCALE GENOMIC DNA]</scope>
    <source>
        <strain evidence="3">KCTC 42424</strain>
    </source>
</reference>
<comment type="caution">
    <text evidence="2">The sequence shown here is derived from an EMBL/GenBank/DDBJ whole genome shotgun (WGS) entry which is preliminary data.</text>
</comment>
<sequence length="1090" mass="114515">MKAGIEENTSRSSETTRTAGVTASYGSGGSDLAGGVNASGSNTDSDSYSKTHINSTINAGSLSSNSENLTLSGANVEIAGDIDIETSNLLIESVQDVATSSSKTEGYNVSGNFGADADLSPGSFGANQNNSNSDSQWVNSQTTLIGGSSGTGEVNISADKTTVRGAVVASATRNEDGTLTDNNNLTLITDELIVEDIQDKNHSQSDGFNVSTSGYSGTGSTTVGLTSNGHEREQTTFATLGGGNVTKKDGAAHDLADTNRDLNSSQEITKDQQTAGLDATVTVDHRLASEEGRSSIAKDFVDSSQHAQEIGQTIEDVATTDLGATDVFERVDDYATDRKVLAKQAADEAQQAKLRGDEGAEGSEEGLQNLSDALTDAQGLENGADISLYDGSQLQDNTLAIDSTAVNKTEVEGAYHENGDGIYVNIDNTDMTNSTDTVSTLVHEQARHEMAQNGQAGGLSRDDQTTLATNRGDRAGEVWEAYSGLAGQSTQGSSSQQDWNNANRNSANVQRGTQQIAAINNNDLKARQLNRNEASMLDKARDKINRSDSNDADKQLQLERLDALACAEVQCAAGVSENDPLYEKLSALQAEGESIKATEGVDILATLDDLGVSTVAQEETEITNNFLATTRTEVSDEQQFQYGAGDVINDGIDSAEKLVAKADGAAQAAGGVAGVVGGGLITGGGVAGCGPSLGISCAAVPAGVALATFGGIEAKEGLEKIVGDHEYKNGQRVQDSFSSDTHQGDRNASVELAKTVGVAVVESAAAKVGLKQAGDIYDKVATKADLPSGNNGSAIGDAEMVGQNAPTNDAVVHNRNSSESVNNSMAENNKEPAWSDNTTVTNETLLPGDNNQLEMIVTEGQLEAIAAGKPAIGGWASKDRLPETVQEARDLTAVKKDWKDDDVENLHVITMQPTGPIKGNSGSAREMYDEKLDRTLPGGVKQFEFEDRNDAFDNLEVTGSRPLKPKPQTSAPGFEQAKPVDVATKVNTPHTQVTGGNKTAGAPKTNQPNSIHEQTRPDGSKSITYYDEKGRMFSREDYGQQRTHGQLGRGADGRSVPHEHGVDWSDRGPTGKKYRELDRSGKPVGPWISE</sequence>
<dbReference type="Proteomes" id="UP001595722">
    <property type="component" value="Unassembled WGS sequence"/>
</dbReference>
<feature type="region of interest" description="Disordered" evidence="1">
    <location>
        <begin position="817"/>
        <end position="837"/>
    </location>
</feature>
<proteinExistence type="predicted"/>
<keyword evidence="3" id="KW-1185">Reference proteome</keyword>
<evidence type="ECO:0000313" key="2">
    <source>
        <dbReference type="EMBL" id="MFC3680296.1"/>
    </source>
</evidence>
<dbReference type="EMBL" id="JBHRYB010000005">
    <property type="protein sequence ID" value="MFC3680296.1"/>
    <property type="molecule type" value="Genomic_DNA"/>
</dbReference>
<feature type="compositionally biased region" description="Basic and acidic residues" evidence="1">
    <location>
        <begin position="1026"/>
        <end position="1039"/>
    </location>
</feature>
<gene>
    <name evidence="2" type="ORF">ACFOMG_09315</name>
</gene>
<feature type="compositionally biased region" description="Polar residues" evidence="1">
    <location>
        <begin position="125"/>
        <end position="157"/>
    </location>
</feature>
<feature type="region of interest" description="Disordered" evidence="1">
    <location>
        <begin position="1"/>
        <end position="49"/>
    </location>
</feature>
<dbReference type="Pfam" id="PF13332">
    <property type="entry name" value="Fil_haemagg_2"/>
    <property type="match status" value="1"/>
</dbReference>
<dbReference type="InterPro" id="IPR025157">
    <property type="entry name" value="Hemagglutinin_rpt"/>
</dbReference>
<feature type="region of interest" description="Disordered" evidence="1">
    <location>
        <begin position="120"/>
        <end position="157"/>
    </location>
</feature>
<accession>A0ABV7VUR4</accession>
<feature type="compositionally biased region" description="Polar residues" evidence="1">
    <location>
        <begin position="988"/>
        <end position="997"/>
    </location>
</feature>
<feature type="compositionally biased region" description="Polar residues" evidence="1">
    <location>
        <begin position="817"/>
        <end position="827"/>
    </location>
</feature>
<evidence type="ECO:0000256" key="1">
    <source>
        <dbReference type="SAM" id="MobiDB-lite"/>
    </source>
</evidence>
<feature type="region of interest" description="Disordered" evidence="1">
    <location>
        <begin position="988"/>
        <end position="1090"/>
    </location>
</feature>
<feature type="compositionally biased region" description="Polar residues" evidence="1">
    <location>
        <begin position="38"/>
        <end position="49"/>
    </location>
</feature>
<dbReference type="RefSeq" id="WP_376866217.1">
    <property type="nucleotide sequence ID" value="NZ_JBHRYB010000005.1"/>
</dbReference>
<name>A0ABV7VUR4_9GAMM</name>